<dbReference type="Gene3D" id="2.30.30.40">
    <property type="entry name" value="SH3 Domains"/>
    <property type="match status" value="1"/>
</dbReference>
<evidence type="ECO:0000256" key="2">
    <source>
        <dbReference type="PROSITE-ProRule" id="PRU00192"/>
    </source>
</evidence>
<dbReference type="InterPro" id="IPR058925">
    <property type="entry name" value="zf-C2H2_AcuF"/>
</dbReference>
<evidence type="ECO:0000313" key="6">
    <source>
        <dbReference type="EMBL" id="GIZ44579.1"/>
    </source>
</evidence>
<dbReference type="AlphaFoldDB" id="A0A9P3FJ15"/>
<dbReference type="Pfam" id="PF26082">
    <property type="entry name" value="zf-C2H2_AcuF"/>
    <property type="match status" value="1"/>
</dbReference>
<dbReference type="PANTHER" id="PTHR35391">
    <property type="entry name" value="C2H2-TYPE DOMAIN-CONTAINING PROTEIN-RELATED"/>
    <property type="match status" value="1"/>
</dbReference>
<sequence length="1153" mass="131331">MYPQAGPTASIYPTPIAERTKALLSVFDTILDARPSDGEKLSAAVDNHSRFKIWAGNIGAYHVDARSLDSRIKDAPEVARRILELLDELTEVHEEIRAIVSGERQDAADDDHSDDGVEPDTEFVSELSELCLSASDIITSLLEVSALLRRAAGRDRFAKAAAAKDHEFLDQFDKGHVAEKFPKVESQPWLRDRLGMANVQRRQYLRYARKHRDRMAHEPGILDELMISLPKKETLLKAPIGQPQTVISSRPTLAPTKASTFDPEPMTYPTAQTKHIYVFDDTVSQATSVVTSSGHQEGAIDVVRLSELTSDGKAFECPYCWTIVQTRRQNSWRKHVLRDIRAWTCTFQSCNSGLFEDRDAWFEHELEHHRRQWTCHECPNAIFASRDAIEAHVYAVHPALPIEALPAIIASSSRPVTEIPASACPLCDEWQQDLLARATKMGHPTTNVVAPLHDFRRHLGQHLEQLALFAIAPNLEHAMASGSSNGRHNGMSTDGVKDIANWTTEVDILELEDVEVAGSALALHNYEPRSQRDELRLRKGQTVIVSRKHKDGWLIAKNSETGEHGLVPEHCLQFFGHVKNDQEKQMSHDGVQQSEDNKIAMTEEQLGHRQQEQQQRFRKDQARLEQYQQQYGNLDQIPGQILAERSHAAQMPYTSEQQQHQNATVQPTATPDPLDQDTVFYEDVLGDLALCPAISKLKEELGPKISRRRLEKLREILDMFTDARYELEVLEQHERILSHQYEAERSQSHGLVQNPIGGESPIEGWQLSQAQRRTPTRQEFVKIIHDLAQRSGTAHDQSPIVEGKSIDLYALWTRVDIMGGFDRVNKEDLWTEVAWRWTFPPKQYSSAGVTLKRIYMTAIAEFDHSWNQPGFQQQEHDPEEQHSALDEQHAAHQFTLTNYPELASSTGFQGGTHTKPLEQLGMAVTLPEPDHISTLARISGPSLTLMYGDPEATKTGHIESTKRLLEAEDLLTSKQNPFPCLLVVYGCDRQFSSRKQWKRHIQTQHVQLEYWRCTQCLNGRHGPEQDKDFNRKDLFTQHIFRMHSSQSEQSAARGGKLIKSDVQRKYEDTEAERCRRRLRQAPRASRCILCDQEFTESWEESLEHIGRHLETAARQGHVDELNPRNWHVDNALQQYLQRENILTLDAKGYLTLR</sequence>
<feature type="region of interest" description="Disordered" evidence="3">
    <location>
        <begin position="100"/>
        <end position="119"/>
    </location>
</feature>
<evidence type="ECO:0000259" key="4">
    <source>
        <dbReference type="PROSITE" id="PS50002"/>
    </source>
</evidence>
<feature type="domain" description="SH3" evidence="4">
    <location>
        <begin position="515"/>
        <end position="577"/>
    </location>
</feature>
<dbReference type="PANTHER" id="PTHR35391:SF7">
    <property type="entry name" value="C2H2-TYPE DOMAIN-CONTAINING PROTEIN"/>
    <property type="match status" value="1"/>
</dbReference>
<reference evidence="6 7" key="1">
    <citation type="submission" date="2021-01" db="EMBL/GenBank/DDBJ databases">
        <title>Cercospora kikuchii MAFF 305040 whole genome shotgun sequence.</title>
        <authorList>
            <person name="Kashiwa T."/>
            <person name="Suzuki T."/>
        </authorList>
    </citation>
    <scope>NUCLEOTIDE SEQUENCE [LARGE SCALE GENOMIC DNA]</scope>
    <source>
        <strain evidence="6 7">MAFF 305040</strain>
    </source>
</reference>
<dbReference type="Gene3D" id="1.10.150.60">
    <property type="entry name" value="ARID DNA-binding domain"/>
    <property type="match status" value="1"/>
</dbReference>
<dbReference type="Pfam" id="PF14604">
    <property type="entry name" value="SH3_9"/>
    <property type="match status" value="1"/>
</dbReference>
<comment type="caution">
    <text evidence="6">The sequence shown here is derived from an EMBL/GenBank/DDBJ whole genome shotgun (WGS) entry which is preliminary data.</text>
</comment>
<dbReference type="SMART" id="SM01014">
    <property type="entry name" value="ARID"/>
    <property type="match status" value="1"/>
</dbReference>
<feature type="domain" description="ARID" evidence="5">
    <location>
        <begin position="774"/>
        <end position="867"/>
    </location>
</feature>
<dbReference type="RefSeq" id="XP_044659066.1">
    <property type="nucleotide sequence ID" value="XM_044803131.1"/>
</dbReference>
<feature type="compositionally biased region" description="Acidic residues" evidence="3">
    <location>
        <begin position="108"/>
        <end position="119"/>
    </location>
</feature>
<dbReference type="SUPFAM" id="SSF50044">
    <property type="entry name" value="SH3-domain"/>
    <property type="match status" value="1"/>
</dbReference>
<dbReference type="GO" id="GO:0003677">
    <property type="term" value="F:DNA binding"/>
    <property type="evidence" value="ECO:0007669"/>
    <property type="project" value="InterPro"/>
</dbReference>
<dbReference type="SMART" id="SM00355">
    <property type="entry name" value="ZnF_C2H2"/>
    <property type="match status" value="5"/>
</dbReference>
<evidence type="ECO:0008006" key="8">
    <source>
        <dbReference type="Google" id="ProtNLM"/>
    </source>
</evidence>
<dbReference type="EMBL" id="BOLY01000004">
    <property type="protein sequence ID" value="GIZ44579.1"/>
    <property type="molecule type" value="Genomic_DNA"/>
</dbReference>
<proteinExistence type="predicted"/>
<keyword evidence="1 2" id="KW-0728">SH3 domain</keyword>
<dbReference type="InterPro" id="IPR001606">
    <property type="entry name" value="ARID_dom"/>
</dbReference>
<name>A0A9P3FJ15_9PEZI</name>
<dbReference type="SUPFAM" id="SSF46774">
    <property type="entry name" value="ARID-like"/>
    <property type="match status" value="1"/>
</dbReference>
<dbReference type="OrthoDB" id="6133115at2759"/>
<dbReference type="InterPro" id="IPR013087">
    <property type="entry name" value="Znf_C2H2_type"/>
</dbReference>
<feature type="region of interest" description="Disordered" evidence="3">
    <location>
        <begin position="651"/>
        <end position="672"/>
    </location>
</feature>
<dbReference type="Proteomes" id="UP000825890">
    <property type="component" value="Unassembled WGS sequence"/>
</dbReference>
<dbReference type="GeneID" id="68293349"/>
<evidence type="ECO:0000313" key="7">
    <source>
        <dbReference type="Proteomes" id="UP000825890"/>
    </source>
</evidence>
<dbReference type="InterPro" id="IPR001452">
    <property type="entry name" value="SH3_domain"/>
</dbReference>
<evidence type="ECO:0000256" key="1">
    <source>
        <dbReference type="ARBA" id="ARBA00022443"/>
    </source>
</evidence>
<dbReference type="PROSITE" id="PS51011">
    <property type="entry name" value="ARID"/>
    <property type="match status" value="1"/>
</dbReference>
<protein>
    <recommendedName>
        <fullName evidence="8">SH3 domain-containing protein</fullName>
    </recommendedName>
</protein>
<keyword evidence="7" id="KW-1185">Reference proteome</keyword>
<dbReference type="Gene3D" id="3.30.160.60">
    <property type="entry name" value="Classic Zinc Finger"/>
    <property type="match status" value="1"/>
</dbReference>
<dbReference type="PROSITE" id="PS50002">
    <property type="entry name" value="SH3"/>
    <property type="match status" value="1"/>
</dbReference>
<feature type="compositionally biased region" description="Polar residues" evidence="3">
    <location>
        <begin position="652"/>
        <end position="669"/>
    </location>
</feature>
<dbReference type="Pfam" id="PF01388">
    <property type="entry name" value="ARID"/>
    <property type="match status" value="1"/>
</dbReference>
<dbReference type="InterPro" id="IPR036028">
    <property type="entry name" value="SH3-like_dom_sf"/>
</dbReference>
<gene>
    <name evidence="6" type="ORF">CKM354_000777400</name>
</gene>
<evidence type="ECO:0000259" key="5">
    <source>
        <dbReference type="PROSITE" id="PS51011"/>
    </source>
</evidence>
<evidence type="ECO:0000256" key="3">
    <source>
        <dbReference type="SAM" id="MobiDB-lite"/>
    </source>
</evidence>
<accession>A0A9P3FJ15</accession>
<organism evidence="6 7">
    <name type="scientific">Cercospora kikuchii</name>
    <dbReference type="NCBI Taxonomy" id="84275"/>
    <lineage>
        <taxon>Eukaryota</taxon>
        <taxon>Fungi</taxon>
        <taxon>Dikarya</taxon>
        <taxon>Ascomycota</taxon>
        <taxon>Pezizomycotina</taxon>
        <taxon>Dothideomycetes</taxon>
        <taxon>Dothideomycetidae</taxon>
        <taxon>Mycosphaerellales</taxon>
        <taxon>Mycosphaerellaceae</taxon>
        <taxon>Cercospora</taxon>
    </lineage>
</organism>
<dbReference type="InterPro" id="IPR036431">
    <property type="entry name" value="ARID_dom_sf"/>
</dbReference>
<dbReference type="SMART" id="SM00326">
    <property type="entry name" value="SH3"/>
    <property type="match status" value="1"/>
</dbReference>
<dbReference type="CDD" id="cd16100">
    <property type="entry name" value="ARID"/>
    <property type="match status" value="1"/>
</dbReference>
<dbReference type="SMART" id="SM00501">
    <property type="entry name" value="BRIGHT"/>
    <property type="match status" value="1"/>
</dbReference>